<dbReference type="NCBIfam" id="TIGR00072">
    <property type="entry name" value="hydrog_prot"/>
    <property type="match status" value="1"/>
</dbReference>
<dbReference type="InterPro" id="IPR000671">
    <property type="entry name" value="Peptidase_A31"/>
</dbReference>
<sequence>MSTESSVLILGIGNVLWADEGFGVRAVERLHRQYAFPDNVTVMDGGTQGIFLLPHVQNSSVLIILDAVDYGLPPGTLKLVEDDNVPAFMGAKKVSLHQAGFQEVLITAKMLGWTPQRILLVGLQPEMIEDYGGSLRPLVVSRIDDAIAAVLAELQRLNVPVHRRVIAADELGPSALERDLYEEGRPSELTACRTGDERFLSDWNA</sequence>
<evidence type="ECO:0000313" key="8">
    <source>
        <dbReference type="Proteomes" id="UP001213907"/>
    </source>
</evidence>
<evidence type="ECO:0000256" key="2">
    <source>
        <dbReference type="ARBA" id="ARBA00022596"/>
    </source>
</evidence>
<dbReference type="PRINTS" id="PR00446">
    <property type="entry name" value="HYDRGNUPTAKE"/>
</dbReference>
<dbReference type="PANTHER" id="PTHR30302:SF1">
    <property type="entry name" value="HYDROGENASE 2 MATURATION PROTEASE"/>
    <property type="match status" value="1"/>
</dbReference>
<name>A0ABY8BMA6_AFICR</name>
<dbReference type="InterPro" id="IPR023430">
    <property type="entry name" value="Pept_HybD-like_dom_sf"/>
</dbReference>
<dbReference type="InterPro" id="IPR004419">
    <property type="entry name" value="Pept_A31_hyd_express"/>
</dbReference>
<proteinExistence type="inferred from homology"/>
<evidence type="ECO:0000256" key="6">
    <source>
        <dbReference type="ARBA" id="ARBA00022801"/>
    </source>
</evidence>
<dbReference type="Gene3D" id="3.40.50.1450">
    <property type="entry name" value="HybD-like"/>
    <property type="match status" value="1"/>
</dbReference>
<keyword evidence="3" id="KW-0645">Protease</keyword>
<evidence type="ECO:0000256" key="3">
    <source>
        <dbReference type="ARBA" id="ARBA00022670"/>
    </source>
</evidence>
<evidence type="ECO:0000256" key="4">
    <source>
        <dbReference type="ARBA" id="ARBA00022723"/>
    </source>
</evidence>
<evidence type="ECO:0000256" key="1">
    <source>
        <dbReference type="ARBA" id="ARBA00006814"/>
    </source>
</evidence>
<dbReference type="CDD" id="cd06062">
    <property type="entry name" value="H2MP_MemB-H2up"/>
    <property type="match status" value="1"/>
</dbReference>
<evidence type="ECO:0000256" key="5">
    <source>
        <dbReference type="ARBA" id="ARBA00022750"/>
    </source>
</evidence>
<reference evidence="7 8" key="1">
    <citation type="submission" date="2022-11" db="EMBL/GenBank/DDBJ databases">
        <authorList>
            <person name="Siebert D."/>
            <person name="Busche T."/>
            <person name="Saydam E."/>
            <person name="Kalinowski J."/>
            <person name="Ruckert C."/>
            <person name="Blombach B."/>
        </authorList>
    </citation>
    <scope>NUCLEOTIDE SEQUENCE [LARGE SCALE GENOMIC DNA]</scope>
    <source>
        <strain evidence="7 8">DSM 1083</strain>
    </source>
</reference>
<organism evidence="7 8">
    <name type="scientific">Afipia carboxydohydrogena</name>
    <name type="common">Pseudomonas carboxydohydrogena</name>
    <dbReference type="NCBI Taxonomy" id="290"/>
    <lineage>
        <taxon>Bacteria</taxon>
        <taxon>Pseudomonadati</taxon>
        <taxon>Pseudomonadota</taxon>
        <taxon>Alphaproteobacteria</taxon>
        <taxon>Hyphomicrobiales</taxon>
        <taxon>Nitrobacteraceae</taxon>
        <taxon>Afipia</taxon>
    </lineage>
</organism>
<keyword evidence="2" id="KW-0533">Nickel</keyword>
<dbReference type="SUPFAM" id="SSF53163">
    <property type="entry name" value="HybD-like"/>
    <property type="match status" value="1"/>
</dbReference>
<accession>A0ABY8BMA6</accession>
<keyword evidence="6" id="KW-0378">Hydrolase</keyword>
<dbReference type="PANTHER" id="PTHR30302">
    <property type="entry name" value="HYDROGENASE 1 MATURATION PROTEASE"/>
    <property type="match status" value="1"/>
</dbReference>
<dbReference type="Pfam" id="PF01750">
    <property type="entry name" value="HycI"/>
    <property type="match status" value="1"/>
</dbReference>
<comment type="similarity">
    <text evidence="1">Belongs to the peptidase A31 family.</text>
</comment>
<protein>
    <submittedName>
        <fullName evidence="7">HyaD/HybD family hydrogenase maturation endopeptidase</fullName>
    </submittedName>
</protein>
<keyword evidence="4" id="KW-0479">Metal-binding</keyword>
<dbReference type="NCBIfam" id="TIGR00140">
    <property type="entry name" value="hupD"/>
    <property type="match status" value="1"/>
</dbReference>
<gene>
    <name evidence="7" type="ORF">AFIC_002652</name>
</gene>
<dbReference type="EMBL" id="CP113162">
    <property type="protein sequence ID" value="WEF51088.1"/>
    <property type="molecule type" value="Genomic_DNA"/>
</dbReference>
<evidence type="ECO:0000313" key="7">
    <source>
        <dbReference type="EMBL" id="WEF51088.1"/>
    </source>
</evidence>
<dbReference type="Proteomes" id="UP001213907">
    <property type="component" value="Chromosome"/>
</dbReference>
<dbReference type="RefSeq" id="WP_275246700.1">
    <property type="nucleotide sequence ID" value="NZ_BAABDX010000001.1"/>
</dbReference>
<keyword evidence="5" id="KW-0064">Aspartyl protease</keyword>
<keyword evidence="8" id="KW-1185">Reference proteome</keyword>